<dbReference type="InterPro" id="IPR011055">
    <property type="entry name" value="Dup_hybrid_motif"/>
</dbReference>
<dbReference type="RefSeq" id="WP_125024313.1">
    <property type="nucleotide sequence ID" value="NZ_CP034159.1"/>
</dbReference>
<dbReference type="SUPFAM" id="SSF51261">
    <property type="entry name" value="Duplicated hybrid motif"/>
    <property type="match status" value="1"/>
</dbReference>
<proteinExistence type="predicted"/>
<reference evidence="2" key="1">
    <citation type="submission" date="2018-11" db="EMBL/GenBank/DDBJ databases">
        <title>Proposal to divide the Flavobacteriaceae and reorganize its genera based on Amino Acid Identity values calculated from whole genome sequences.</title>
        <authorList>
            <person name="Nicholson A.C."/>
            <person name="Gulvik C.A."/>
            <person name="Whitney A.M."/>
            <person name="Humrighouse B.W."/>
            <person name="Bell M."/>
            <person name="Holmes B."/>
            <person name="Steigerwalt A.G."/>
            <person name="Villarma A."/>
            <person name="Sheth M."/>
            <person name="Batra D."/>
            <person name="Pryor J."/>
            <person name="Bernardet J.-F."/>
            <person name="Hugo C."/>
            <person name="Kampfer P."/>
            <person name="Newman J.D."/>
            <person name="McQuiston J.R."/>
        </authorList>
    </citation>
    <scope>NUCLEOTIDE SEQUENCE [LARGE SCALE GENOMIC DNA]</scope>
    <source>
        <strain evidence="2">G0081</strain>
    </source>
</reference>
<accession>A0A3G8XJ82</accession>
<sequence length="88" mass="9955">MELRGWYGSGFYPDSSDHGFASIRNSKTHDGLDLYAPVGTTIYACVDGEIYDDYISTTYGRTLGIKETYNGSTYYFLYGICRKEMLCV</sequence>
<dbReference type="EMBL" id="CP034159">
    <property type="protein sequence ID" value="AZI33129.1"/>
    <property type="molecule type" value="Genomic_DNA"/>
</dbReference>
<dbReference type="KEGG" id="ccas:EIB73_08050"/>
<evidence type="ECO:0000313" key="1">
    <source>
        <dbReference type="EMBL" id="AZI33129.1"/>
    </source>
</evidence>
<keyword evidence="2" id="KW-1185">Reference proteome</keyword>
<dbReference type="Gene3D" id="2.70.70.10">
    <property type="entry name" value="Glucose Permease (Domain IIA)"/>
    <property type="match status" value="1"/>
</dbReference>
<organism evidence="1 2">
    <name type="scientific">Kaistella carnis</name>
    <dbReference type="NCBI Taxonomy" id="1241979"/>
    <lineage>
        <taxon>Bacteria</taxon>
        <taxon>Pseudomonadati</taxon>
        <taxon>Bacteroidota</taxon>
        <taxon>Flavobacteriia</taxon>
        <taxon>Flavobacteriales</taxon>
        <taxon>Weeksellaceae</taxon>
        <taxon>Chryseobacterium group</taxon>
        <taxon>Kaistella</taxon>
    </lineage>
</organism>
<dbReference type="AlphaFoldDB" id="A0A3G8XJ82"/>
<evidence type="ECO:0000313" key="2">
    <source>
        <dbReference type="Proteomes" id="UP000270185"/>
    </source>
</evidence>
<protein>
    <recommendedName>
        <fullName evidence="3">Peptidase M23 domain-containing protein</fullName>
    </recommendedName>
</protein>
<name>A0A3G8XJ82_9FLAO</name>
<gene>
    <name evidence="1" type="ORF">EIB73_08050</name>
</gene>
<evidence type="ECO:0008006" key="3">
    <source>
        <dbReference type="Google" id="ProtNLM"/>
    </source>
</evidence>
<dbReference type="OrthoDB" id="9810477at2"/>
<dbReference type="Proteomes" id="UP000270185">
    <property type="component" value="Chromosome"/>
</dbReference>